<dbReference type="PANTHER" id="PTHR45639">
    <property type="entry name" value="HSC70CB, ISOFORM G-RELATED"/>
    <property type="match status" value="1"/>
</dbReference>
<feature type="region of interest" description="Disordered" evidence="3">
    <location>
        <begin position="440"/>
        <end position="472"/>
    </location>
</feature>
<gene>
    <name evidence="4" type="ORF">SASPL_136130</name>
</gene>
<keyword evidence="2" id="KW-0067">ATP-binding</keyword>
<feature type="region of interest" description="Disordered" evidence="3">
    <location>
        <begin position="157"/>
        <end position="182"/>
    </location>
</feature>
<reference evidence="4" key="2">
    <citation type="submission" date="2020-08" db="EMBL/GenBank/DDBJ databases">
        <title>Plant Genome Project.</title>
        <authorList>
            <person name="Zhang R.-G."/>
        </authorList>
    </citation>
    <scope>NUCLEOTIDE SEQUENCE</scope>
    <source>
        <strain evidence="4">Huo1</strain>
        <tissue evidence="4">Leaf</tissue>
    </source>
</reference>
<dbReference type="InterPro" id="IPR013126">
    <property type="entry name" value="Hsp_70_fam"/>
</dbReference>
<dbReference type="EMBL" id="PNBA02000013">
    <property type="protein sequence ID" value="KAG6403896.1"/>
    <property type="molecule type" value="Genomic_DNA"/>
</dbReference>
<feature type="compositionally biased region" description="Low complexity" evidence="3">
    <location>
        <begin position="440"/>
        <end position="449"/>
    </location>
</feature>
<sequence>MANRAGYRSEPLGGSIAGATRRLEASSSSTGALDPTALAFEQVLASLARVEVRLDAAERHLIQIGLEGHRIRRGIDRSGMQRQLLLINTNYGLVANIPVATIDHPYRIIWRGSVTAAAEKGVVVDCRLRGTATGHVPPSENEWGWREGEPYSDMQRFDQRRQDQPPPPTRPDPQPPYSDWARERTAWDNPDHRHEIHAGRQSTTWGSPWARHDGGGYSEPHRYDHYRSDRPRYEKMIPPCFDGSDAVNWISRVPVVVGGNPPNRVVSDDERSDPGRYRRIGFFGDKIGGCDKKEFEMALQDRIMEETKDKKNAVEAYVYDMRNKLHDKYHEFVTESDREQLISRLQEVEDWLYEDGEDETKGVYIAKLDELKKQVDPIEERFKEHSERGTVLSDCVEAEAWLREKQQHQDTLPKYTTPVLLSAEVRKKAESLDRSCRPIMMKPKPAAKPFTPEPVPTERGMEVVSDEEDDEDKIWEEEQVRKGLGKWPDDGVGIQGAGSPVGGLSRLPPSGMHHPTQNVDGRSCYNNVGGVSFDMFGQDVNLRKWMDITRRSEARRVKADSKRKLAMEPFLVFFNIKP</sequence>
<name>A0A8X8WZB6_SALSN</name>
<dbReference type="Pfam" id="PF00012">
    <property type="entry name" value="HSP70"/>
    <property type="match status" value="1"/>
</dbReference>
<proteinExistence type="predicted"/>
<organism evidence="4">
    <name type="scientific">Salvia splendens</name>
    <name type="common">Scarlet sage</name>
    <dbReference type="NCBI Taxonomy" id="180675"/>
    <lineage>
        <taxon>Eukaryota</taxon>
        <taxon>Viridiplantae</taxon>
        <taxon>Streptophyta</taxon>
        <taxon>Embryophyta</taxon>
        <taxon>Tracheophyta</taxon>
        <taxon>Spermatophyta</taxon>
        <taxon>Magnoliopsida</taxon>
        <taxon>eudicotyledons</taxon>
        <taxon>Gunneridae</taxon>
        <taxon>Pentapetalae</taxon>
        <taxon>asterids</taxon>
        <taxon>lamiids</taxon>
        <taxon>Lamiales</taxon>
        <taxon>Lamiaceae</taxon>
        <taxon>Nepetoideae</taxon>
        <taxon>Mentheae</taxon>
        <taxon>Salviinae</taxon>
        <taxon>Salvia</taxon>
        <taxon>Salvia subgen. Calosphace</taxon>
        <taxon>core Calosphace</taxon>
    </lineage>
</organism>
<evidence type="ECO:0000256" key="2">
    <source>
        <dbReference type="ARBA" id="ARBA00022840"/>
    </source>
</evidence>
<dbReference type="InterPro" id="IPR029048">
    <property type="entry name" value="HSP70_C_sf"/>
</dbReference>
<dbReference type="GO" id="GO:0005524">
    <property type="term" value="F:ATP binding"/>
    <property type="evidence" value="ECO:0007669"/>
    <property type="project" value="UniProtKB-KW"/>
</dbReference>
<dbReference type="FunFam" id="1.20.1270.10:FF:000002">
    <property type="entry name" value="Heat shock 70 kDa protein 4"/>
    <property type="match status" value="1"/>
</dbReference>
<reference evidence="4" key="1">
    <citation type="submission" date="2018-01" db="EMBL/GenBank/DDBJ databases">
        <authorList>
            <person name="Mao J.F."/>
        </authorList>
    </citation>
    <scope>NUCLEOTIDE SEQUENCE</scope>
    <source>
        <strain evidence="4">Huo1</strain>
        <tissue evidence="4">Leaf</tissue>
    </source>
</reference>
<dbReference type="GO" id="GO:0005634">
    <property type="term" value="C:nucleus"/>
    <property type="evidence" value="ECO:0007669"/>
    <property type="project" value="TreeGrafter"/>
</dbReference>
<keyword evidence="5" id="KW-1185">Reference proteome</keyword>
<evidence type="ECO:0000256" key="3">
    <source>
        <dbReference type="SAM" id="MobiDB-lite"/>
    </source>
</evidence>
<evidence type="ECO:0000313" key="4">
    <source>
        <dbReference type="EMBL" id="KAG6403896.1"/>
    </source>
</evidence>
<dbReference type="AlphaFoldDB" id="A0A8X8WZB6"/>
<accession>A0A8X8WZB6</accession>
<dbReference type="GO" id="GO:0140662">
    <property type="term" value="F:ATP-dependent protein folding chaperone"/>
    <property type="evidence" value="ECO:0007669"/>
    <property type="project" value="InterPro"/>
</dbReference>
<evidence type="ECO:0000313" key="5">
    <source>
        <dbReference type="Proteomes" id="UP000298416"/>
    </source>
</evidence>
<keyword evidence="1" id="KW-0547">Nucleotide-binding</keyword>
<dbReference type="GO" id="GO:0005829">
    <property type="term" value="C:cytosol"/>
    <property type="evidence" value="ECO:0007669"/>
    <property type="project" value="TreeGrafter"/>
</dbReference>
<protein>
    <submittedName>
        <fullName evidence="4">Uncharacterized protein</fullName>
    </submittedName>
</protein>
<feature type="compositionally biased region" description="Pro residues" evidence="3">
    <location>
        <begin position="164"/>
        <end position="176"/>
    </location>
</feature>
<dbReference type="PANTHER" id="PTHR45639:SF4">
    <property type="entry name" value="HSC70CB, ISOFORM G"/>
    <property type="match status" value="1"/>
</dbReference>
<dbReference type="Gene3D" id="1.20.1270.10">
    <property type="match status" value="1"/>
</dbReference>
<comment type="caution">
    <text evidence="4">The sequence shown here is derived from an EMBL/GenBank/DDBJ whole genome shotgun (WGS) entry which is preliminary data.</text>
</comment>
<evidence type="ECO:0000256" key="1">
    <source>
        <dbReference type="ARBA" id="ARBA00022741"/>
    </source>
</evidence>
<dbReference type="Proteomes" id="UP000298416">
    <property type="component" value="Unassembled WGS sequence"/>
</dbReference>
<dbReference type="SUPFAM" id="SSF100934">
    <property type="entry name" value="Heat shock protein 70kD (HSP70), C-terminal subdomain"/>
    <property type="match status" value="1"/>
</dbReference>